<comment type="caution">
    <text evidence="1">The sequence shown here is derived from an EMBL/GenBank/DDBJ whole genome shotgun (WGS) entry which is preliminary data.</text>
</comment>
<name>A0ABT0MKG6_9GAMM</name>
<dbReference type="Proteomes" id="UP001431217">
    <property type="component" value="Unassembled WGS sequence"/>
</dbReference>
<proteinExistence type="predicted"/>
<protein>
    <recommendedName>
        <fullName evidence="3">Two-component sensor histidine kinase</fullName>
    </recommendedName>
</protein>
<evidence type="ECO:0000313" key="1">
    <source>
        <dbReference type="EMBL" id="MCL1634750.1"/>
    </source>
</evidence>
<evidence type="ECO:0000313" key="2">
    <source>
        <dbReference type="Proteomes" id="UP001431217"/>
    </source>
</evidence>
<dbReference type="EMBL" id="JAMBEP010000001">
    <property type="protein sequence ID" value="MCL1634750.1"/>
    <property type="molecule type" value="Genomic_DNA"/>
</dbReference>
<organism evidence="1 2">
    <name type="scientific">Luteimonas galliterrae</name>
    <dbReference type="NCBI Taxonomy" id="2940486"/>
    <lineage>
        <taxon>Bacteria</taxon>
        <taxon>Pseudomonadati</taxon>
        <taxon>Pseudomonadota</taxon>
        <taxon>Gammaproteobacteria</taxon>
        <taxon>Lysobacterales</taxon>
        <taxon>Lysobacteraceae</taxon>
        <taxon>Luteimonas</taxon>
    </lineage>
</organism>
<evidence type="ECO:0008006" key="3">
    <source>
        <dbReference type="Google" id="ProtNLM"/>
    </source>
</evidence>
<reference evidence="1 2" key="1">
    <citation type="submission" date="2022-05" db="EMBL/GenBank/DDBJ databases">
        <title>Luteimonas sp. SX5, whole genome shotgun sequencing project.</title>
        <authorList>
            <person name="Zhao G."/>
            <person name="Shen L."/>
        </authorList>
    </citation>
    <scope>NUCLEOTIDE SEQUENCE [LARGE SCALE GENOMIC DNA]</scope>
    <source>
        <strain evidence="1 2">SX5</strain>
    </source>
</reference>
<keyword evidence="2" id="KW-1185">Reference proteome</keyword>
<sequence>MRPHSNHSPRTGRLRRWLVGLGLLVLLATVYGLSLNWFAQRLGDDVEKSLRVPGATDGEVMSPR</sequence>
<gene>
    <name evidence="1" type="ORF">M2650_08920</name>
</gene>
<accession>A0ABT0MKG6</accession>
<dbReference type="RefSeq" id="WP_249473373.1">
    <property type="nucleotide sequence ID" value="NZ_JAMBEP010000001.1"/>
</dbReference>